<evidence type="ECO:0000259" key="1">
    <source>
        <dbReference type="PROSITE" id="PS50042"/>
    </source>
</evidence>
<dbReference type="Gene3D" id="2.60.120.10">
    <property type="entry name" value="Jelly Rolls"/>
    <property type="match status" value="1"/>
</dbReference>
<proteinExistence type="predicted"/>
<sequence>MLRNFRTYLANQWGLPKEAIDQLCAQINTKQVDKEGFLLKSGEICPLTFFVEKGLLRMYALNEKGKEDILQFAPENWLVSDRGSVYFNEPSDYYIDAIENTTVVLLDQGFMERISDLGPSFRKLNERLLHNHIRHLNKRVKLLLGASAETRYLNFIKLHPDVLLRVPQWMVASYLGIAPESLSRVRRALAKKNFKPGQRLS</sequence>
<evidence type="ECO:0000313" key="2">
    <source>
        <dbReference type="EMBL" id="SHJ47605.1"/>
    </source>
</evidence>
<feature type="domain" description="Cyclic nucleotide-binding" evidence="1">
    <location>
        <begin position="14"/>
        <end position="114"/>
    </location>
</feature>
<keyword evidence="3" id="KW-1185">Reference proteome</keyword>
<dbReference type="CDD" id="cd00038">
    <property type="entry name" value="CAP_ED"/>
    <property type="match status" value="1"/>
</dbReference>
<dbReference type="InterPro" id="IPR000595">
    <property type="entry name" value="cNMP-bd_dom"/>
</dbReference>
<evidence type="ECO:0000313" key="3">
    <source>
        <dbReference type="Proteomes" id="UP000184543"/>
    </source>
</evidence>
<protein>
    <submittedName>
        <fullName evidence="2">cAMP-binding domain of CRP or a regulatory subunit of cAMP-dependent protein kinases</fullName>
    </submittedName>
</protein>
<accession>A0A1M6JLL4</accession>
<dbReference type="EMBL" id="FQYU01000005">
    <property type="protein sequence ID" value="SHJ47605.1"/>
    <property type="molecule type" value="Genomic_DNA"/>
</dbReference>
<dbReference type="SUPFAM" id="SSF51206">
    <property type="entry name" value="cAMP-binding domain-like"/>
    <property type="match status" value="1"/>
</dbReference>
<keyword evidence="2" id="KW-0808">Transferase</keyword>
<organism evidence="2 3">
    <name type="scientific">Pseudozobellia thermophila</name>
    <dbReference type="NCBI Taxonomy" id="192903"/>
    <lineage>
        <taxon>Bacteria</taxon>
        <taxon>Pseudomonadati</taxon>
        <taxon>Bacteroidota</taxon>
        <taxon>Flavobacteriia</taxon>
        <taxon>Flavobacteriales</taxon>
        <taxon>Flavobacteriaceae</taxon>
        <taxon>Pseudozobellia</taxon>
    </lineage>
</organism>
<keyword evidence="2" id="KW-0418">Kinase</keyword>
<dbReference type="Proteomes" id="UP000184543">
    <property type="component" value="Unassembled WGS sequence"/>
</dbReference>
<dbReference type="STRING" id="192903.SAMN04488513_10573"/>
<dbReference type="AlphaFoldDB" id="A0A1M6JLL4"/>
<dbReference type="OrthoDB" id="1092431at2"/>
<name>A0A1M6JLL4_9FLAO</name>
<dbReference type="GO" id="GO:0016301">
    <property type="term" value="F:kinase activity"/>
    <property type="evidence" value="ECO:0007669"/>
    <property type="project" value="UniProtKB-KW"/>
</dbReference>
<dbReference type="InterPro" id="IPR014710">
    <property type="entry name" value="RmlC-like_jellyroll"/>
</dbReference>
<dbReference type="PROSITE" id="PS50042">
    <property type="entry name" value="CNMP_BINDING_3"/>
    <property type="match status" value="1"/>
</dbReference>
<reference evidence="3" key="1">
    <citation type="submission" date="2016-11" db="EMBL/GenBank/DDBJ databases">
        <authorList>
            <person name="Varghese N."/>
            <person name="Submissions S."/>
        </authorList>
    </citation>
    <scope>NUCLEOTIDE SEQUENCE [LARGE SCALE GENOMIC DNA]</scope>
    <source>
        <strain evidence="3">DSM 19858</strain>
    </source>
</reference>
<dbReference type="InterPro" id="IPR018490">
    <property type="entry name" value="cNMP-bd_dom_sf"/>
</dbReference>
<dbReference type="RefSeq" id="WP_072994378.1">
    <property type="nucleotide sequence ID" value="NZ_FQYU01000005.1"/>
</dbReference>
<gene>
    <name evidence="2" type="ORF">SAMN04488513_10573</name>
</gene>